<feature type="transmembrane region" description="Helical" evidence="7">
    <location>
        <begin position="254"/>
        <end position="278"/>
    </location>
</feature>
<dbReference type="EMBL" id="JALHLG010000003">
    <property type="protein sequence ID" value="MCJ2185625.1"/>
    <property type="molecule type" value="Genomic_DNA"/>
</dbReference>
<evidence type="ECO:0000256" key="1">
    <source>
        <dbReference type="ARBA" id="ARBA00004651"/>
    </source>
</evidence>
<feature type="transmembrane region" description="Helical" evidence="7">
    <location>
        <begin position="389"/>
        <end position="409"/>
    </location>
</feature>
<keyword evidence="6 7" id="KW-0472">Membrane</keyword>
<dbReference type="InterPro" id="IPR020846">
    <property type="entry name" value="MFS_dom"/>
</dbReference>
<feature type="transmembrane region" description="Helical" evidence="7">
    <location>
        <begin position="415"/>
        <end position="434"/>
    </location>
</feature>
<evidence type="ECO:0000256" key="7">
    <source>
        <dbReference type="SAM" id="Phobius"/>
    </source>
</evidence>
<keyword evidence="5 7" id="KW-1133">Transmembrane helix</keyword>
<proteinExistence type="predicted"/>
<comment type="caution">
    <text evidence="9">The sequence shown here is derived from an EMBL/GenBank/DDBJ whole genome shotgun (WGS) entry which is preliminary data.</text>
</comment>
<dbReference type="Proteomes" id="UP001202281">
    <property type="component" value="Unassembled WGS sequence"/>
</dbReference>
<dbReference type="Gene3D" id="1.20.1250.20">
    <property type="entry name" value="MFS general substrate transporter like domains"/>
    <property type="match status" value="2"/>
</dbReference>
<evidence type="ECO:0000256" key="2">
    <source>
        <dbReference type="ARBA" id="ARBA00022448"/>
    </source>
</evidence>
<keyword evidence="2" id="KW-0813">Transport</keyword>
<dbReference type="InterPro" id="IPR011701">
    <property type="entry name" value="MFS"/>
</dbReference>
<keyword evidence="4 7" id="KW-0812">Transmembrane</keyword>
<dbReference type="Pfam" id="PF07690">
    <property type="entry name" value="MFS_1"/>
    <property type="match status" value="1"/>
</dbReference>
<gene>
    <name evidence="9" type="ORF">MTR66_02225</name>
</gene>
<dbReference type="InterPro" id="IPR005829">
    <property type="entry name" value="Sugar_transporter_CS"/>
</dbReference>
<evidence type="ECO:0000256" key="6">
    <source>
        <dbReference type="ARBA" id="ARBA00023136"/>
    </source>
</evidence>
<comment type="subcellular location">
    <subcellularLocation>
        <location evidence="1">Cell membrane</location>
        <topology evidence="1">Multi-pass membrane protein</topology>
    </subcellularLocation>
</comment>
<evidence type="ECO:0000256" key="4">
    <source>
        <dbReference type="ARBA" id="ARBA00022692"/>
    </source>
</evidence>
<name>A0ABT0BL00_9SPHN</name>
<dbReference type="PROSITE" id="PS00216">
    <property type="entry name" value="SUGAR_TRANSPORT_1"/>
    <property type="match status" value="1"/>
</dbReference>
<feature type="domain" description="Major facilitator superfamily (MFS) profile" evidence="8">
    <location>
        <begin position="27"/>
        <end position="437"/>
    </location>
</feature>
<dbReference type="InterPro" id="IPR036259">
    <property type="entry name" value="MFS_trans_sf"/>
</dbReference>
<feature type="transmembrane region" description="Helical" evidence="7">
    <location>
        <begin position="168"/>
        <end position="190"/>
    </location>
</feature>
<feature type="transmembrane region" description="Helical" evidence="7">
    <location>
        <begin position="67"/>
        <end position="91"/>
    </location>
</feature>
<feature type="transmembrane region" description="Helical" evidence="7">
    <location>
        <begin position="103"/>
        <end position="122"/>
    </location>
</feature>
<feature type="transmembrane region" description="Helical" evidence="7">
    <location>
        <begin position="319"/>
        <end position="335"/>
    </location>
</feature>
<evidence type="ECO:0000313" key="9">
    <source>
        <dbReference type="EMBL" id="MCJ2185625.1"/>
    </source>
</evidence>
<dbReference type="SUPFAM" id="SSF103473">
    <property type="entry name" value="MFS general substrate transporter"/>
    <property type="match status" value="1"/>
</dbReference>
<dbReference type="PANTHER" id="PTHR43045:SF2">
    <property type="entry name" value="INNER MEMBRANE METABOLITE TRANSPORT PROTEIN YHJE"/>
    <property type="match status" value="1"/>
</dbReference>
<accession>A0ABT0BL00</accession>
<evidence type="ECO:0000259" key="8">
    <source>
        <dbReference type="PROSITE" id="PS50850"/>
    </source>
</evidence>
<dbReference type="PANTHER" id="PTHR43045">
    <property type="entry name" value="SHIKIMATE TRANSPORTER"/>
    <property type="match status" value="1"/>
</dbReference>
<reference evidence="9 10" key="1">
    <citation type="submission" date="2022-04" db="EMBL/GenBank/DDBJ databases">
        <title>Identification of a novel bacterium isolated from mangrove sediments.</title>
        <authorList>
            <person name="Pan X."/>
        </authorList>
    </citation>
    <scope>NUCLEOTIDE SEQUENCE [LARGE SCALE GENOMIC DNA]</scope>
    <source>
        <strain evidence="9 10">B2638</strain>
    </source>
</reference>
<keyword evidence="3" id="KW-1003">Cell membrane</keyword>
<feature type="transmembrane region" description="Helical" evidence="7">
    <location>
        <begin position="202"/>
        <end position="225"/>
    </location>
</feature>
<feature type="transmembrane region" description="Helical" evidence="7">
    <location>
        <begin position="128"/>
        <end position="156"/>
    </location>
</feature>
<evidence type="ECO:0000313" key="10">
    <source>
        <dbReference type="Proteomes" id="UP001202281"/>
    </source>
</evidence>
<organism evidence="9 10">
    <name type="scientific">Novosphingobium beihaiensis</name>
    <dbReference type="NCBI Taxonomy" id="2930389"/>
    <lineage>
        <taxon>Bacteria</taxon>
        <taxon>Pseudomonadati</taxon>
        <taxon>Pseudomonadota</taxon>
        <taxon>Alphaproteobacteria</taxon>
        <taxon>Sphingomonadales</taxon>
        <taxon>Sphingomonadaceae</taxon>
        <taxon>Novosphingobium</taxon>
    </lineage>
</organism>
<keyword evidence="10" id="KW-1185">Reference proteome</keyword>
<feature type="transmembrane region" description="Helical" evidence="7">
    <location>
        <begin position="347"/>
        <end position="368"/>
    </location>
</feature>
<feature type="transmembrane region" description="Helical" evidence="7">
    <location>
        <begin position="290"/>
        <end position="307"/>
    </location>
</feature>
<protein>
    <submittedName>
        <fullName evidence="9">MFS transporter</fullName>
    </submittedName>
</protein>
<feature type="transmembrane region" description="Helical" evidence="7">
    <location>
        <begin position="42"/>
        <end position="61"/>
    </location>
</feature>
<dbReference type="RefSeq" id="WP_243917513.1">
    <property type="nucleotide sequence ID" value="NZ_JALHLG010000003.1"/>
</dbReference>
<sequence length="437" mass="46573">MTSTTQTREALGLPIFKEEHKVSPAEIAIGVIIGRTSEFFDFFVYAIASVLVFPKLFFPFVDVLTGTLYSFAIFSLAFIARPVGSLVFMAIDRAYGRGTKLTIALFMLGGSTAAIAFLPAYADAGTTSIWLLALLRLGQGFALGGTWDGLASLLALNAPEEKRGWYAMIPQLGAPFGLIVASLLFAYMVTSLSAADFLDWGWRYPFFVAFAINVVALFARLRIVVTEEFDHLFRSRDLQAVSVSTTIRTEWKTILIGALAPLASFALFHMVTVFPLSWVSLFTRETPTTFLLIEAVAAAFGVVAVIASGRLADHFGRRTLLGGCAVGIAVFSGFAPQLLDAGTVGEIVFMVIGFILLGLAFGQSSGVVASGFATEHRYTGSAFTSDLSWLLGAGFAPLAALLLSVNFGLIASGAYLLSGALATLIALWLNAGLAGNK</sequence>
<evidence type="ECO:0000256" key="3">
    <source>
        <dbReference type="ARBA" id="ARBA00022475"/>
    </source>
</evidence>
<dbReference type="PROSITE" id="PS50850">
    <property type="entry name" value="MFS"/>
    <property type="match status" value="1"/>
</dbReference>
<evidence type="ECO:0000256" key="5">
    <source>
        <dbReference type="ARBA" id="ARBA00022989"/>
    </source>
</evidence>